<dbReference type="SUPFAM" id="SSF143113">
    <property type="entry name" value="NAP-like"/>
    <property type="match status" value="1"/>
</dbReference>
<sequence>MTKGTKRASPGADEEKNLFGSVELSDEDAKRLDVVQKELQRAELVVEREVQTKLVPVYEKRREVVKTIPKFWPIALLNHNVFAIYAQHNADQVALSYLEDVWIVRDPREFRCYTIEFHFKENPYFHDQVLKKEYQYVAAHATEDDKPDEDGITQRMLEFSWERDIKPSTTKINWKDEDKALTKLYPRKESEVEDEEDEDIPADSGSFFNFFELESDPLEIGVSICNEIFPEAIDYFLGRAGGESLDSDEEDEDDDDDAEEIDLEKPKAKKQKV</sequence>
<reference evidence="4" key="1">
    <citation type="journal article" date="2021" name="Genome Biol. Evol.">
        <title>The assembled and annotated genome of the fairy-ring fungus Marasmius oreades.</title>
        <authorList>
            <person name="Hiltunen M."/>
            <person name="Ament-Velasquez S.L."/>
            <person name="Johannesson H."/>
        </authorList>
    </citation>
    <scope>NUCLEOTIDE SEQUENCE</scope>
    <source>
        <strain evidence="4">03SP1</strain>
    </source>
</reference>
<keyword evidence="5" id="KW-1185">Reference proteome</keyword>
<comment type="similarity">
    <text evidence="1 2">Belongs to the nucleosome assembly protein (NAP) family.</text>
</comment>
<gene>
    <name evidence="4" type="ORF">E1B28_001379</name>
</gene>
<dbReference type="GeneID" id="66070455"/>
<dbReference type="Proteomes" id="UP001049176">
    <property type="component" value="Chromosome 1"/>
</dbReference>
<name>A0A9P7V3B9_9AGAR</name>
<dbReference type="PANTHER" id="PTHR11875">
    <property type="entry name" value="TESTIS-SPECIFIC Y-ENCODED PROTEIN"/>
    <property type="match status" value="1"/>
</dbReference>
<feature type="compositionally biased region" description="Acidic residues" evidence="3">
    <location>
        <begin position="245"/>
        <end position="262"/>
    </location>
</feature>
<dbReference type="Pfam" id="PF00956">
    <property type="entry name" value="NAP"/>
    <property type="match status" value="1"/>
</dbReference>
<dbReference type="InterPro" id="IPR037231">
    <property type="entry name" value="NAP-like_sf"/>
</dbReference>
<dbReference type="EMBL" id="CM032181">
    <property type="protein sequence ID" value="KAG7099545.1"/>
    <property type="molecule type" value="Genomic_DNA"/>
</dbReference>
<proteinExistence type="inferred from homology"/>
<protein>
    <recommendedName>
        <fullName evidence="6">Protein SET</fullName>
    </recommendedName>
</protein>
<evidence type="ECO:0008006" key="6">
    <source>
        <dbReference type="Google" id="ProtNLM"/>
    </source>
</evidence>
<evidence type="ECO:0000256" key="1">
    <source>
        <dbReference type="ARBA" id="ARBA00009947"/>
    </source>
</evidence>
<comment type="caution">
    <text evidence="4">The sequence shown here is derived from an EMBL/GenBank/DDBJ whole genome shotgun (WGS) entry which is preliminary data.</text>
</comment>
<dbReference type="GO" id="GO:0006334">
    <property type="term" value="P:nucleosome assembly"/>
    <property type="evidence" value="ECO:0007669"/>
    <property type="project" value="InterPro"/>
</dbReference>
<organism evidence="4 5">
    <name type="scientific">Marasmius oreades</name>
    <name type="common">fairy-ring Marasmius</name>
    <dbReference type="NCBI Taxonomy" id="181124"/>
    <lineage>
        <taxon>Eukaryota</taxon>
        <taxon>Fungi</taxon>
        <taxon>Dikarya</taxon>
        <taxon>Basidiomycota</taxon>
        <taxon>Agaricomycotina</taxon>
        <taxon>Agaricomycetes</taxon>
        <taxon>Agaricomycetidae</taxon>
        <taxon>Agaricales</taxon>
        <taxon>Marasmiineae</taxon>
        <taxon>Marasmiaceae</taxon>
        <taxon>Marasmius</taxon>
    </lineage>
</organism>
<dbReference type="OrthoDB" id="19419at2759"/>
<evidence type="ECO:0000256" key="2">
    <source>
        <dbReference type="RuleBase" id="RU003876"/>
    </source>
</evidence>
<feature type="region of interest" description="Disordered" evidence="3">
    <location>
        <begin position="240"/>
        <end position="273"/>
    </location>
</feature>
<evidence type="ECO:0000256" key="3">
    <source>
        <dbReference type="SAM" id="MobiDB-lite"/>
    </source>
</evidence>
<accession>A0A9P7V3B9</accession>
<dbReference type="Gene3D" id="3.30.1120.90">
    <property type="entry name" value="Nucleosome assembly protein"/>
    <property type="match status" value="1"/>
</dbReference>
<dbReference type="GO" id="GO:0005634">
    <property type="term" value="C:nucleus"/>
    <property type="evidence" value="ECO:0007669"/>
    <property type="project" value="InterPro"/>
</dbReference>
<dbReference type="InterPro" id="IPR002164">
    <property type="entry name" value="NAP_family"/>
</dbReference>
<evidence type="ECO:0000313" key="5">
    <source>
        <dbReference type="Proteomes" id="UP001049176"/>
    </source>
</evidence>
<dbReference type="AlphaFoldDB" id="A0A9P7V3B9"/>
<evidence type="ECO:0000313" key="4">
    <source>
        <dbReference type="EMBL" id="KAG7099545.1"/>
    </source>
</evidence>
<dbReference type="KEGG" id="more:E1B28_001379"/>
<dbReference type="RefSeq" id="XP_043016015.1">
    <property type="nucleotide sequence ID" value="XM_043147310.1"/>
</dbReference>